<proteinExistence type="predicted"/>
<gene>
    <name evidence="2" type="primary">RvY_00897-1</name>
    <name evidence="2" type="synonym">RvY_00897.1</name>
    <name evidence="2" type="ORF">RvY_00897</name>
</gene>
<dbReference type="AlphaFoldDB" id="A0A1D1UEE1"/>
<protein>
    <submittedName>
        <fullName evidence="2">Uncharacterized protein</fullName>
    </submittedName>
</protein>
<reference evidence="2 3" key="1">
    <citation type="journal article" date="2016" name="Nat. Commun.">
        <title>Extremotolerant tardigrade genome and improved radiotolerance of human cultured cells by tardigrade-unique protein.</title>
        <authorList>
            <person name="Hashimoto T."/>
            <person name="Horikawa D.D."/>
            <person name="Saito Y."/>
            <person name="Kuwahara H."/>
            <person name="Kozuka-Hata H."/>
            <person name="Shin-I T."/>
            <person name="Minakuchi Y."/>
            <person name="Ohishi K."/>
            <person name="Motoyama A."/>
            <person name="Aizu T."/>
            <person name="Enomoto A."/>
            <person name="Kondo K."/>
            <person name="Tanaka S."/>
            <person name="Hara Y."/>
            <person name="Koshikawa S."/>
            <person name="Sagara H."/>
            <person name="Miura T."/>
            <person name="Yokobori S."/>
            <person name="Miyagawa K."/>
            <person name="Suzuki Y."/>
            <person name="Kubo T."/>
            <person name="Oyama M."/>
            <person name="Kohara Y."/>
            <person name="Fujiyama A."/>
            <person name="Arakawa K."/>
            <person name="Katayama T."/>
            <person name="Toyoda A."/>
            <person name="Kunieda T."/>
        </authorList>
    </citation>
    <scope>NUCLEOTIDE SEQUENCE [LARGE SCALE GENOMIC DNA]</scope>
    <source>
        <strain evidence="2 3">YOKOZUNA-1</strain>
    </source>
</reference>
<organism evidence="2 3">
    <name type="scientific">Ramazzottius varieornatus</name>
    <name type="common">Water bear</name>
    <name type="synonym">Tardigrade</name>
    <dbReference type="NCBI Taxonomy" id="947166"/>
    <lineage>
        <taxon>Eukaryota</taxon>
        <taxon>Metazoa</taxon>
        <taxon>Ecdysozoa</taxon>
        <taxon>Tardigrada</taxon>
        <taxon>Eutardigrada</taxon>
        <taxon>Parachela</taxon>
        <taxon>Hypsibioidea</taxon>
        <taxon>Ramazzottiidae</taxon>
        <taxon>Ramazzottius</taxon>
    </lineage>
</organism>
<evidence type="ECO:0000256" key="1">
    <source>
        <dbReference type="SAM" id="MobiDB-lite"/>
    </source>
</evidence>
<name>A0A1D1UEE1_RAMVA</name>
<sequence>MAAWQRVHPLLEEERTELRSSEQSGRTGRRTETLSVLENDSEEQQVILDKASLQLTLLQENPRKDIPENVVTNRLPPVLVKAGPEAPRADGVLKEPPKTHPNPAANGPSRTYCGIVDEAIPIFCCMRIHWVRVRPQGVRPPPLDKKVVCRERTLNAHVPNDLCDQILNDRQHILTVEFALGKNPHNLSLQDEGCQCVEDSAGATVKLAGLETAPLAKRQSQRFLDNEQGSHDM</sequence>
<dbReference type="Proteomes" id="UP000186922">
    <property type="component" value="Unassembled WGS sequence"/>
</dbReference>
<evidence type="ECO:0000313" key="2">
    <source>
        <dbReference type="EMBL" id="GAU88149.1"/>
    </source>
</evidence>
<dbReference type="EMBL" id="BDGG01000001">
    <property type="protein sequence ID" value="GAU88149.1"/>
    <property type="molecule type" value="Genomic_DNA"/>
</dbReference>
<feature type="region of interest" description="Disordered" evidence="1">
    <location>
        <begin position="14"/>
        <end position="33"/>
    </location>
</feature>
<feature type="region of interest" description="Disordered" evidence="1">
    <location>
        <begin position="82"/>
        <end position="106"/>
    </location>
</feature>
<feature type="compositionally biased region" description="Basic and acidic residues" evidence="1">
    <location>
        <begin position="87"/>
        <end position="98"/>
    </location>
</feature>
<evidence type="ECO:0000313" key="3">
    <source>
        <dbReference type="Proteomes" id="UP000186922"/>
    </source>
</evidence>
<accession>A0A1D1UEE1</accession>
<keyword evidence="3" id="KW-1185">Reference proteome</keyword>
<comment type="caution">
    <text evidence="2">The sequence shown here is derived from an EMBL/GenBank/DDBJ whole genome shotgun (WGS) entry which is preliminary data.</text>
</comment>